<gene>
    <name evidence="2" type="ORF">MSZNOR_1853</name>
</gene>
<proteinExistence type="predicted"/>
<organism evidence="2 3">
    <name type="scientific">Methylocaldum szegediense</name>
    <dbReference type="NCBI Taxonomy" id="73780"/>
    <lineage>
        <taxon>Bacteria</taxon>
        <taxon>Pseudomonadati</taxon>
        <taxon>Pseudomonadota</taxon>
        <taxon>Gammaproteobacteria</taxon>
        <taxon>Methylococcales</taxon>
        <taxon>Methylococcaceae</taxon>
        <taxon>Methylocaldum</taxon>
    </lineage>
</organism>
<feature type="region of interest" description="Disordered" evidence="1">
    <location>
        <begin position="67"/>
        <end position="94"/>
    </location>
</feature>
<evidence type="ECO:0000313" key="3">
    <source>
        <dbReference type="Proteomes" id="UP001162030"/>
    </source>
</evidence>
<evidence type="ECO:0000256" key="1">
    <source>
        <dbReference type="SAM" id="MobiDB-lite"/>
    </source>
</evidence>
<evidence type="ECO:0000313" key="2">
    <source>
        <dbReference type="EMBL" id="CAI8815187.1"/>
    </source>
</evidence>
<reference evidence="2 3" key="1">
    <citation type="submission" date="2023-03" db="EMBL/GenBank/DDBJ databases">
        <authorList>
            <person name="Pearce D."/>
        </authorList>
    </citation>
    <scope>NUCLEOTIDE SEQUENCE [LARGE SCALE GENOMIC DNA]</scope>
    <source>
        <strain evidence="2">Msz</strain>
    </source>
</reference>
<protein>
    <recommendedName>
        <fullName evidence="4">C2H2-type domain-containing protein</fullName>
    </recommendedName>
</protein>
<keyword evidence="3" id="KW-1185">Reference proteome</keyword>
<dbReference type="EMBL" id="OX458333">
    <property type="protein sequence ID" value="CAI8815187.1"/>
    <property type="molecule type" value="Genomic_DNA"/>
</dbReference>
<accession>A0ABM9I0U4</accession>
<evidence type="ECO:0008006" key="4">
    <source>
        <dbReference type="Google" id="ProtNLM"/>
    </source>
</evidence>
<dbReference type="Proteomes" id="UP001162030">
    <property type="component" value="Chromosome"/>
</dbReference>
<sequence>MWCTRCLSNLLPVKEVILSHFLRSHNHYPTNKELEKVLANTSRKKFKQPKSLESALANISRNKWKKLKPFGKDPQVKKGSPVVSGGLPSLGKRR</sequence>
<name>A0ABM9I0U4_9GAMM</name>